<dbReference type="GO" id="GO:0070536">
    <property type="term" value="P:protein K63-linked deubiquitination"/>
    <property type="evidence" value="ECO:0007669"/>
    <property type="project" value="TreeGrafter"/>
</dbReference>
<dbReference type="GO" id="GO:0016020">
    <property type="term" value="C:membrane"/>
    <property type="evidence" value="ECO:0007669"/>
    <property type="project" value="TreeGrafter"/>
</dbReference>
<dbReference type="GO" id="GO:0061578">
    <property type="term" value="F:K63-linked deubiquitinase activity"/>
    <property type="evidence" value="ECO:0007669"/>
    <property type="project" value="TreeGrafter"/>
</dbReference>
<keyword evidence="3" id="KW-1185">Reference proteome</keyword>
<dbReference type="Proteomes" id="UP000037035">
    <property type="component" value="Unassembled WGS sequence"/>
</dbReference>
<evidence type="ECO:0000259" key="1">
    <source>
        <dbReference type="PROSITE" id="PS50249"/>
    </source>
</evidence>
<dbReference type="InterPro" id="IPR037518">
    <property type="entry name" value="MPN"/>
</dbReference>
<evidence type="ECO:0000313" key="2">
    <source>
        <dbReference type="EMBL" id="KNZ45183.1"/>
    </source>
</evidence>
<dbReference type="STRING" id="27349.A0A0L6U9E2"/>
<dbReference type="GO" id="GO:0008237">
    <property type="term" value="F:metallopeptidase activity"/>
    <property type="evidence" value="ECO:0007669"/>
    <property type="project" value="InterPro"/>
</dbReference>
<comment type="caution">
    <text evidence="2">The sequence shown here is derived from an EMBL/GenBank/DDBJ whole genome shotgun (WGS) entry which is preliminary data.</text>
</comment>
<dbReference type="OrthoDB" id="2504790at2759"/>
<accession>A0A0L6U9E2</accession>
<organism evidence="2 3">
    <name type="scientific">Puccinia sorghi</name>
    <dbReference type="NCBI Taxonomy" id="27349"/>
    <lineage>
        <taxon>Eukaryota</taxon>
        <taxon>Fungi</taxon>
        <taxon>Dikarya</taxon>
        <taxon>Basidiomycota</taxon>
        <taxon>Pucciniomycotina</taxon>
        <taxon>Pucciniomycetes</taxon>
        <taxon>Pucciniales</taxon>
        <taxon>Pucciniaceae</taxon>
        <taxon>Puccinia</taxon>
    </lineage>
</organism>
<feature type="domain" description="MPN" evidence="1">
    <location>
        <begin position="1"/>
        <end position="65"/>
    </location>
</feature>
<evidence type="ECO:0000313" key="3">
    <source>
        <dbReference type="Proteomes" id="UP000037035"/>
    </source>
</evidence>
<dbReference type="PROSITE" id="PS50249">
    <property type="entry name" value="MPN"/>
    <property type="match status" value="1"/>
</dbReference>
<dbReference type="AlphaFoldDB" id="A0A0L6U9E2"/>
<dbReference type="Pfam" id="PF01398">
    <property type="entry name" value="JAB"/>
    <property type="match status" value="1"/>
</dbReference>
<dbReference type="PANTHER" id="PTHR12947">
    <property type="entry name" value="AMSH-LIKE PROTEASE"/>
    <property type="match status" value="1"/>
</dbReference>
<proteinExistence type="predicted"/>
<gene>
    <name evidence="2" type="ORF">VP01_83g1</name>
</gene>
<dbReference type="EMBL" id="LAVV01013938">
    <property type="protein sequence ID" value="KNZ45183.1"/>
    <property type="molecule type" value="Genomic_DNA"/>
</dbReference>
<dbReference type="InterPro" id="IPR000555">
    <property type="entry name" value="JAMM/MPN+_dom"/>
</dbReference>
<dbReference type="GO" id="GO:0005768">
    <property type="term" value="C:endosome"/>
    <property type="evidence" value="ECO:0007669"/>
    <property type="project" value="TreeGrafter"/>
</dbReference>
<sequence length="111" mass="12515">MCHACVCWWEGQIHTHPTQTCFMSSVDLHTQLSYQLMLPEAVAIVCSPHKQPSVGVYSLIHPDGINLIPLLYSTLTAPVIEKLCQEKRPANTSSRHESPIRLTLQNLYKCD</sequence>
<dbReference type="Gene3D" id="3.40.140.10">
    <property type="entry name" value="Cytidine Deaminase, domain 2"/>
    <property type="match status" value="1"/>
</dbReference>
<dbReference type="SUPFAM" id="SSF102712">
    <property type="entry name" value="JAB1/MPN domain"/>
    <property type="match status" value="1"/>
</dbReference>
<dbReference type="VEuPathDB" id="FungiDB:VP01_83g1"/>
<protein>
    <recommendedName>
        <fullName evidence="1">MPN domain-containing protein</fullName>
    </recommendedName>
</protein>
<name>A0A0L6U9E2_9BASI</name>
<reference evidence="2 3" key="1">
    <citation type="submission" date="2015-08" db="EMBL/GenBank/DDBJ databases">
        <title>Next Generation Sequencing and Analysis of the Genome of Puccinia sorghi L Schw, the Causal Agent of Maize Common Rust.</title>
        <authorList>
            <person name="Rochi L."/>
            <person name="Burguener G."/>
            <person name="Darino M."/>
            <person name="Turjanski A."/>
            <person name="Kreff E."/>
            <person name="Dieguez M.J."/>
            <person name="Sacco F."/>
        </authorList>
    </citation>
    <scope>NUCLEOTIDE SEQUENCE [LARGE SCALE GENOMIC DNA]</scope>
    <source>
        <strain evidence="2 3">RO10H11247</strain>
    </source>
</reference>
<dbReference type="PANTHER" id="PTHR12947:SF13">
    <property type="entry name" value="FI19924P1"/>
    <property type="match status" value="1"/>
</dbReference>